<dbReference type="Gene3D" id="1.25.40.10">
    <property type="entry name" value="Tetratricopeptide repeat domain"/>
    <property type="match status" value="1"/>
</dbReference>
<dbReference type="EMBL" id="FUWR01000019">
    <property type="protein sequence ID" value="SKA13681.1"/>
    <property type="molecule type" value="Genomic_DNA"/>
</dbReference>
<gene>
    <name evidence="2" type="ORF">SAMN02745119_02803</name>
</gene>
<dbReference type="InterPro" id="IPR001119">
    <property type="entry name" value="SLH_dom"/>
</dbReference>
<dbReference type="PROSITE" id="PS51272">
    <property type="entry name" value="SLH"/>
    <property type="match status" value="1"/>
</dbReference>
<dbReference type="SUPFAM" id="SSF48452">
    <property type="entry name" value="TPR-like"/>
    <property type="match status" value="1"/>
</dbReference>
<dbReference type="Pfam" id="PF00395">
    <property type="entry name" value="SLH"/>
    <property type="match status" value="1"/>
</dbReference>
<proteinExistence type="predicted"/>
<accession>A0A1T4RDH0</accession>
<organism evidence="2 3">
    <name type="scientific">Trichlorobacter thiogenes</name>
    <dbReference type="NCBI Taxonomy" id="115783"/>
    <lineage>
        <taxon>Bacteria</taxon>
        <taxon>Pseudomonadati</taxon>
        <taxon>Thermodesulfobacteriota</taxon>
        <taxon>Desulfuromonadia</taxon>
        <taxon>Geobacterales</taxon>
        <taxon>Geobacteraceae</taxon>
        <taxon>Trichlorobacter</taxon>
    </lineage>
</organism>
<sequence length="402" mass="45329">MNRIWLFLLLIVAVLAGGCAKQVARCTAPEDNPAHHYLRGMEALESGKIDLAQDKFDRALYCEENFSAAYGGKAIVAALKAKGMADAGYRGIEIARAEEYLEKAKKLVETDNDRFEYQLAVLRVAPAIKGKDWLDRAESAYRAAQSLERVDERRLDYYQGKEAAAYFMGLAYLEGYQFRKAEDKFRETLDSRKMGKWNEPADKAWKKTSKIVRAMGGITVGDVGKKIAVKDTVSRGDLAALLVDEMMIDKLFAGRIPVKSQLAAMKAEFVPADLLSHQFREEVDVIMKWKVRGLEPKFDQTTKAYLFKPEDKVQRGEMAFILEDVLIKLTGDEKIATAYFGQERSPFPDVKTTSPYYNAVMNMTSRGIMEGELSGEFRFNEPVDGAEAILAIRMLQQKINIY</sequence>
<dbReference type="AlphaFoldDB" id="A0A1T4RDH0"/>
<dbReference type="RefSeq" id="WP_078791030.1">
    <property type="nucleotide sequence ID" value="NZ_FUWR01000019.1"/>
</dbReference>
<dbReference type="PROSITE" id="PS51257">
    <property type="entry name" value="PROKAR_LIPOPROTEIN"/>
    <property type="match status" value="1"/>
</dbReference>
<evidence type="ECO:0000313" key="2">
    <source>
        <dbReference type="EMBL" id="SKA13681.1"/>
    </source>
</evidence>
<dbReference type="OrthoDB" id="5446486at2"/>
<protein>
    <submittedName>
        <fullName evidence="2">S-layer homology domain-containing protein</fullName>
    </submittedName>
</protein>
<evidence type="ECO:0000313" key="3">
    <source>
        <dbReference type="Proteomes" id="UP000190102"/>
    </source>
</evidence>
<dbReference type="InterPro" id="IPR011990">
    <property type="entry name" value="TPR-like_helical_dom_sf"/>
</dbReference>
<name>A0A1T4RDH0_9BACT</name>
<reference evidence="3" key="1">
    <citation type="submission" date="2017-02" db="EMBL/GenBank/DDBJ databases">
        <authorList>
            <person name="Varghese N."/>
            <person name="Submissions S."/>
        </authorList>
    </citation>
    <scope>NUCLEOTIDE SEQUENCE [LARGE SCALE GENOMIC DNA]</scope>
    <source>
        <strain evidence="3">ATCC BAA-34</strain>
    </source>
</reference>
<dbReference type="STRING" id="115783.SAMN02745119_02803"/>
<evidence type="ECO:0000259" key="1">
    <source>
        <dbReference type="PROSITE" id="PS51272"/>
    </source>
</evidence>
<keyword evidence="3" id="KW-1185">Reference proteome</keyword>
<dbReference type="Proteomes" id="UP000190102">
    <property type="component" value="Unassembled WGS sequence"/>
</dbReference>
<feature type="domain" description="SLH" evidence="1">
    <location>
        <begin position="343"/>
        <end position="402"/>
    </location>
</feature>